<reference evidence="8" key="1">
    <citation type="submission" date="2022-12" db="EMBL/GenBank/DDBJ databases">
        <authorList>
            <person name="Wang J."/>
        </authorList>
    </citation>
    <scope>NUCLEOTIDE SEQUENCE</scope>
    <source>
        <strain evidence="8">HY-45-18</strain>
    </source>
</reference>
<evidence type="ECO:0000256" key="1">
    <source>
        <dbReference type="ARBA" id="ARBA00000677"/>
    </source>
</evidence>
<dbReference type="SUPFAM" id="SSF51306">
    <property type="entry name" value="LexA/Signal peptidase"/>
    <property type="match status" value="1"/>
</dbReference>
<accession>A0ABT4D4H4</accession>
<dbReference type="PANTHER" id="PTHR43390">
    <property type="entry name" value="SIGNAL PEPTIDASE I"/>
    <property type="match status" value="1"/>
</dbReference>
<dbReference type="PRINTS" id="PR00727">
    <property type="entry name" value="LEADERPTASE"/>
</dbReference>
<evidence type="ECO:0000256" key="3">
    <source>
        <dbReference type="ARBA" id="ARBA00009370"/>
    </source>
</evidence>
<dbReference type="InterPro" id="IPR036286">
    <property type="entry name" value="LexA/Signal_pep-like_sf"/>
</dbReference>
<protein>
    <recommendedName>
        <fullName evidence="4 6">Signal peptidase I</fullName>
        <ecNumber evidence="4 6">3.4.21.89</ecNumber>
    </recommendedName>
</protein>
<dbReference type="Proteomes" id="UP001078443">
    <property type="component" value="Unassembled WGS sequence"/>
</dbReference>
<dbReference type="InterPro" id="IPR000223">
    <property type="entry name" value="Pept_S26A_signal_pept_1"/>
</dbReference>
<keyword evidence="6" id="KW-0645">Protease</keyword>
<dbReference type="RefSeq" id="WP_268041433.1">
    <property type="nucleotide sequence ID" value="NZ_JAPQER010000005.1"/>
</dbReference>
<organism evidence="8 9">
    <name type="scientific">Clostridium aestuarii</name>
    <dbReference type="NCBI Taxonomy" id="338193"/>
    <lineage>
        <taxon>Bacteria</taxon>
        <taxon>Bacillati</taxon>
        <taxon>Bacillota</taxon>
        <taxon>Clostridia</taxon>
        <taxon>Eubacteriales</taxon>
        <taxon>Clostridiaceae</taxon>
        <taxon>Clostridium</taxon>
    </lineage>
</organism>
<sequence length="176" mass="20743">MDYKKFFKEWIIPIGAAVVFAILINQFLFFQVRVPSESMYPTIKIGDRIIVTKVYNRDKLKRGDIVVFYSKELQETLIKRLIALPGDEIKIDENGQIYINGDKTEEPYVVFPEKRKGEFKVPKDYYFFLGDNRARSYDARKWNNPYIEGKDIKGKARVIVYPFNRFGKFVFGEEAL</sequence>
<evidence type="ECO:0000256" key="6">
    <source>
        <dbReference type="RuleBase" id="RU362042"/>
    </source>
</evidence>
<keyword evidence="6" id="KW-0812">Transmembrane</keyword>
<keyword evidence="6" id="KW-0472">Membrane</keyword>
<proteinExistence type="inferred from homology"/>
<dbReference type="EMBL" id="JAPQER010000005">
    <property type="protein sequence ID" value="MCY6485110.1"/>
    <property type="molecule type" value="Genomic_DNA"/>
</dbReference>
<dbReference type="InterPro" id="IPR019533">
    <property type="entry name" value="Peptidase_S26"/>
</dbReference>
<keyword evidence="5 6" id="KW-0378">Hydrolase</keyword>
<name>A0ABT4D4H4_9CLOT</name>
<comment type="caution">
    <text evidence="8">The sequence shown here is derived from an EMBL/GenBank/DDBJ whole genome shotgun (WGS) entry which is preliminary data.</text>
</comment>
<dbReference type="EC" id="3.4.21.89" evidence="4 6"/>
<feature type="transmembrane region" description="Helical" evidence="6">
    <location>
        <begin position="12"/>
        <end position="30"/>
    </location>
</feature>
<evidence type="ECO:0000313" key="9">
    <source>
        <dbReference type="Proteomes" id="UP001078443"/>
    </source>
</evidence>
<gene>
    <name evidence="8" type="primary">lepB</name>
    <name evidence="8" type="ORF">OW763_12255</name>
</gene>
<comment type="catalytic activity">
    <reaction evidence="1 6">
        <text>Cleavage of hydrophobic, N-terminal signal or leader sequences from secreted and periplasmic proteins.</text>
        <dbReference type="EC" id="3.4.21.89"/>
    </reaction>
</comment>
<feature type="domain" description="Peptidase S26" evidence="7">
    <location>
        <begin position="8"/>
        <end position="161"/>
    </location>
</feature>
<dbReference type="Gene3D" id="2.10.109.10">
    <property type="entry name" value="Umud Fragment, subunit A"/>
    <property type="match status" value="1"/>
</dbReference>
<dbReference type="PROSITE" id="PS00760">
    <property type="entry name" value="SPASE_I_2"/>
    <property type="match status" value="1"/>
</dbReference>
<keyword evidence="6" id="KW-1133">Transmembrane helix</keyword>
<evidence type="ECO:0000256" key="2">
    <source>
        <dbReference type="ARBA" id="ARBA00004401"/>
    </source>
</evidence>
<dbReference type="PANTHER" id="PTHR43390:SF1">
    <property type="entry name" value="CHLOROPLAST PROCESSING PEPTIDASE"/>
    <property type="match status" value="1"/>
</dbReference>
<evidence type="ECO:0000313" key="8">
    <source>
        <dbReference type="EMBL" id="MCY6485110.1"/>
    </source>
</evidence>
<dbReference type="GO" id="GO:0009003">
    <property type="term" value="F:signal peptidase activity"/>
    <property type="evidence" value="ECO:0007669"/>
    <property type="project" value="UniProtKB-EC"/>
</dbReference>
<dbReference type="NCBIfam" id="TIGR02227">
    <property type="entry name" value="sigpep_I_bact"/>
    <property type="match status" value="1"/>
</dbReference>
<dbReference type="CDD" id="cd06530">
    <property type="entry name" value="S26_SPase_I"/>
    <property type="match status" value="1"/>
</dbReference>
<evidence type="ECO:0000256" key="5">
    <source>
        <dbReference type="ARBA" id="ARBA00022801"/>
    </source>
</evidence>
<comment type="subcellular location">
    <subcellularLocation>
        <location evidence="2">Cell membrane</location>
        <topology evidence="2">Single-pass type II membrane protein</topology>
    </subcellularLocation>
    <subcellularLocation>
        <location evidence="6">Membrane</location>
        <topology evidence="6">Single-pass type II membrane protein</topology>
    </subcellularLocation>
</comment>
<keyword evidence="9" id="KW-1185">Reference proteome</keyword>
<comment type="similarity">
    <text evidence="3 6">Belongs to the peptidase S26 family.</text>
</comment>
<dbReference type="InterPro" id="IPR019757">
    <property type="entry name" value="Pept_S26A_signal_pept_1_Lys-AS"/>
</dbReference>
<evidence type="ECO:0000259" key="7">
    <source>
        <dbReference type="Pfam" id="PF10502"/>
    </source>
</evidence>
<dbReference type="Pfam" id="PF10502">
    <property type="entry name" value="Peptidase_S26"/>
    <property type="match status" value="1"/>
</dbReference>
<evidence type="ECO:0000256" key="4">
    <source>
        <dbReference type="ARBA" id="ARBA00013208"/>
    </source>
</evidence>